<dbReference type="Proteomes" id="UP000054097">
    <property type="component" value="Unassembled WGS sequence"/>
</dbReference>
<accession>A0A0C3ANH9</accession>
<dbReference type="AlphaFoldDB" id="A0A0C3ANH9"/>
<feature type="non-terminal residue" evidence="1">
    <location>
        <position position="115"/>
    </location>
</feature>
<organism evidence="1 2">
    <name type="scientific">Serendipita vermifera MAFF 305830</name>
    <dbReference type="NCBI Taxonomy" id="933852"/>
    <lineage>
        <taxon>Eukaryota</taxon>
        <taxon>Fungi</taxon>
        <taxon>Dikarya</taxon>
        <taxon>Basidiomycota</taxon>
        <taxon>Agaricomycotina</taxon>
        <taxon>Agaricomycetes</taxon>
        <taxon>Sebacinales</taxon>
        <taxon>Serendipitaceae</taxon>
        <taxon>Serendipita</taxon>
    </lineage>
</organism>
<reference evidence="2" key="2">
    <citation type="submission" date="2015-01" db="EMBL/GenBank/DDBJ databases">
        <title>Evolutionary Origins and Diversification of the Mycorrhizal Mutualists.</title>
        <authorList>
            <consortium name="DOE Joint Genome Institute"/>
            <consortium name="Mycorrhizal Genomics Consortium"/>
            <person name="Kohler A."/>
            <person name="Kuo A."/>
            <person name="Nagy L.G."/>
            <person name="Floudas D."/>
            <person name="Copeland A."/>
            <person name="Barry K.W."/>
            <person name="Cichocki N."/>
            <person name="Veneault-Fourrey C."/>
            <person name="LaButti K."/>
            <person name="Lindquist E.A."/>
            <person name="Lipzen A."/>
            <person name="Lundell T."/>
            <person name="Morin E."/>
            <person name="Murat C."/>
            <person name="Riley R."/>
            <person name="Ohm R."/>
            <person name="Sun H."/>
            <person name="Tunlid A."/>
            <person name="Henrissat B."/>
            <person name="Grigoriev I.V."/>
            <person name="Hibbett D.S."/>
            <person name="Martin F."/>
        </authorList>
    </citation>
    <scope>NUCLEOTIDE SEQUENCE [LARGE SCALE GENOMIC DNA]</scope>
    <source>
        <strain evidence="2">MAFF 305830</strain>
    </source>
</reference>
<proteinExistence type="predicted"/>
<protein>
    <submittedName>
        <fullName evidence="1">Uncharacterized protein</fullName>
    </submittedName>
</protein>
<evidence type="ECO:0000313" key="1">
    <source>
        <dbReference type="EMBL" id="KIM20836.1"/>
    </source>
</evidence>
<sequence length="115" mass="12952">MAGYTGDTKYTGPERIVVAMDIGTTMSKLGSRCLFHKKAAYSDIAAVSFAYLYPDDYTHASSFVIPPLPQGVPITQVYSDFFQYLTKNTQICFEQSIPNGSAVWSRLRNSFFFFF</sequence>
<dbReference type="OrthoDB" id="10522610at2759"/>
<dbReference type="HOGENOM" id="CLU_2114820_0_0_1"/>
<evidence type="ECO:0000313" key="2">
    <source>
        <dbReference type="Proteomes" id="UP000054097"/>
    </source>
</evidence>
<name>A0A0C3ANH9_SERVB</name>
<dbReference type="EMBL" id="KN824405">
    <property type="protein sequence ID" value="KIM20836.1"/>
    <property type="molecule type" value="Genomic_DNA"/>
</dbReference>
<gene>
    <name evidence="1" type="ORF">M408DRAFT_43886</name>
</gene>
<reference evidence="1 2" key="1">
    <citation type="submission" date="2014-04" db="EMBL/GenBank/DDBJ databases">
        <authorList>
            <consortium name="DOE Joint Genome Institute"/>
            <person name="Kuo A."/>
            <person name="Zuccaro A."/>
            <person name="Kohler A."/>
            <person name="Nagy L.G."/>
            <person name="Floudas D."/>
            <person name="Copeland A."/>
            <person name="Barry K.W."/>
            <person name="Cichocki N."/>
            <person name="Veneault-Fourrey C."/>
            <person name="LaButti K."/>
            <person name="Lindquist E.A."/>
            <person name="Lipzen A."/>
            <person name="Lundell T."/>
            <person name="Morin E."/>
            <person name="Murat C."/>
            <person name="Sun H."/>
            <person name="Tunlid A."/>
            <person name="Henrissat B."/>
            <person name="Grigoriev I.V."/>
            <person name="Hibbett D.S."/>
            <person name="Martin F."/>
            <person name="Nordberg H.P."/>
            <person name="Cantor M.N."/>
            <person name="Hua S.X."/>
        </authorList>
    </citation>
    <scope>NUCLEOTIDE SEQUENCE [LARGE SCALE GENOMIC DNA]</scope>
    <source>
        <strain evidence="1 2">MAFF 305830</strain>
    </source>
</reference>
<keyword evidence="2" id="KW-1185">Reference proteome</keyword>